<dbReference type="InterPro" id="IPR011990">
    <property type="entry name" value="TPR-like_helical_dom_sf"/>
</dbReference>
<organism evidence="2 3">
    <name type="scientific">Usitatibacter rugosus</name>
    <dbReference type="NCBI Taxonomy" id="2732067"/>
    <lineage>
        <taxon>Bacteria</taxon>
        <taxon>Pseudomonadati</taxon>
        <taxon>Pseudomonadota</taxon>
        <taxon>Betaproteobacteria</taxon>
        <taxon>Nitrosomonadales</taxon>
        <taxon>Usitatibacteraceae</taxon>
        <taxon>Usitatibacter</taxon>
    </lineage>
</organism>
<dbReference type="Pfam" id="PF13374">
    <property type="entry name" value="TPR_10"/>
    <property type="match status" value="1"/>
</dbReference>
<reference evidence="2 3" key="1">
    <citation type="submission" date="2020-04" db="EMBL/GenBank/DDBJ databases">
        <title>Usitatibacter rugosus gen. nov., sp. nov. and Usitatibacter palustris sp. nov., novel members of Usitatibacteraceae fam. nov. within the order Nitrosomonadales isolated from soil.</title>
        <authorList>
            <person name="Huber K.J."/>
            <person name="Neumann-Schaal M."/>
            <person name="Geppert A."/>
            <person name="Luckner M."/>
            <person name="Wanner G."/>
            <person name="Overmann J."/>
        </authorList>
    </citation>
    <scope>NUCLEOTIDE SEQUENCE [LARGE SCALE GENOMIC DNA]</scope>
    <source>
        <strain evidence="2 3">0125_3</strain>
    </source>
</reference>
<protein>
    <recommendedName>
        <fullName evidence="1">CHAT domain-containing protein</fullName>
    </recommendedName>
</protein>
<dbReference type="Pfam" id="PF13424">
    <property type="entry name" value="TPR_12"/>
    <property type="match status" value="1"/>
</dbReference>
<dbReference type="KEGG" id="uru:DSM104443_04287"/>
<evidence type="ECO:0000259" key="1">
    <source>
        <dbReference type="Pfam" id="PF12770"/>
    </source>
</evidence>
<dbReference type="EMBL" id="CP053069">
    <property type="protein sequence ID" value="QJR13192.1"/>
    <property type="molecule type" value="Genomic_DNA"/>
</dbReference>
<sequence>MGGSFIPLASSKALVRIVAIAALATGARAELIAPLAWSRIEATCPAILQAATVAIVSGAPGSESIDIGGLAFERDKEVRTETERLKLQAPAFDSASWTVRIAGERCAAETILGPSRELSTDQAREFAARSAKLQEARTSILEIDRAVSARDATAALAAAKSACDARRTALGNDAPLVAECDILHARRATAASRADLGLALSEIALASLWKAPNTASLAEIFNARQAQARALFFLSRPAEMREAARIAYEGRLRLLGPSHPDTLASQETLAIAHQSMGQVDDAIAIQEVLVRSQVARQGAGGSDALRVKANLSASLQQRGDYERVVALQSEILQARRSTLGDKNPATLVATHDLGIALTEAGRIDEALPLVAGSLPTFLEVLGEDDVQTLRIKTLLGVIYDRLGRSEDSLPLYSDVRARRARLLGAAHAETASAARNQAFALLVLDRPAEALEVIDDAMAQMPAGSNRVESVESGLLVIRAEALLRLGEPARSLESFTKLGGRTFTADEVRSVTRRQLEVGAGWARAQFASGDEALARRSMDVLYQGCRERFGSSHVTTLNFMALLAQMQVNSGNKDEAQELLAQFVEINEGLIRAGVSTSAANRGRLAQGVRDRPDMAGYRTYARLLALRDPERALEIAELARARSLNEILARPHADSAKVRDARLRFAQAEQRVGELDVGSAPYLRAVSDRTRAEEELRQAFDPVMRRASSIDTRAMWKRVLAPGSVFVEFIVSGDQVTAITMNAQARVVAKDLGTIAGLAETVEVFRRLSMSPEPASERIWQLPDGSARWALAQPKGATRLKDLDSVRRTLSARLLEPLAPEIRSARTWIISPDGALAFLPFEALALGRQTVLESKDVVYAPSLASLAIMPARVTTSPRLDFLGVGVSQFRSPGSTWADLPRAEAEIRAIGSLFPASRVLAGVAANEELLRALDASGELRRYRFVHFATHAFLSSRGGSLSGVVLSGSGNGGGDGIVTAAEWATYRLRSDLVVFSACDTGLGSLVAGEGVVGLPSAILAAGARAVVLTLWSVADESAADFMPRFYKRLKAGKSPSEALRETKLEFARSKGPWSSPRHWAPYVLYGAS</sequence>
<evidence type="ECO:0000313" key="2">
    <source>
        <dbReference type="EMBL" id="QJR13192.1"/>
    </source>
</evidence>
<dbReference type="InterPro" id="IPR053137">
    <property type="entry name" value="NLR-like"/>
</dbReference>
<dbReference type="Proteomes" id="UP000501534">
    <property type="component" value="Chromosome"/>
</dbReference>
<evidence type="ECO:0000313" key="3">
    <source>
        <dbReference type="Proteomes" id="UP000501534"/>
    </source>
</evidence>
<dbReference type="SUPFAM" id="SSF48452">
    <property type="entry name" value="TPR-like"/>
    <property type="match status" value="2"/>
</dbReference>
<accession>A0A6M4H1H9</accession>
<dbReference type="InterPro" id="IPR024983">
    <property type="entry name" value="CHAT_dom"/>
</dbReference>
<dbReference type="AlphaFoldDB" id="A0A6M4H1H9"/>
<dbReference type="Gene3D" id="1.25.40.10">
    <property type="entry name" value="Tetratricopeptide repeat domain"/>
    <property type="match status" value="2"/>
</dbReference>
<gene>
    <name evidence="2" type="ORF">DSM104443_04287</name>
</gene>
<name>A0A6M4H1H9_9PROT</name>
<proteinExistence type="predicted"/>
<dbReference type="PANTHER" id="PTHR46082:SF6">
    <property type="entry name" value="AAA+ ATPASE DOMAIN-CONTAINING PROTEIN-RELATED"/>
    <property type="match status" value="1"/>
</dbReference>
<feature type="domain" description="CHAT" evidence="1">
    <location>
        <begin position="811"/>
        <end position="1088"/>
    </location>
</feature>
<dbReference type="Pfam" id="PF12770">
    <property type="entry name" value="CHAT"/>
    <property type="match status" value="1"/>
</dbReference>
<keyword evidence="3" id="KW-1185">Reference proteome</keyword>
<dbReference type="PANTHER" id="PTHR46082">
    <property type="entry name" value="ATP/GTP-BINDING PROTEIN-RELATED"/>
    <property type="match status" value="1"/>
</dbReference>